<organism evidence="1 2">
    <name type="scientific">Petrolisthes manimaculis</name>
    <dbReference type="NCBI Taxonomy" id="1843537"/>
    <lineage>
        <taxon>Eukaryota</taxon>
        <taxon>Metazoa</taxon>
        <taxon>Ecdysozoa</taxon>
        <taxon>Arthropoda</taxon>
        <taxon>Crustacea</taxon>
        <taxon>Multicrustacea</taxon>
        <taxon>Malacostraca</taxon>
        <taxon>Eumalacostraca</taxon>
        <taxon>Eucarida</taxon>
        <taxon>Decapoda</taxon>
        <taxon>Pleocyemata</taxon>
        <taxon>Anomura</taxon>
        <taxon>Galatheoidea</taxon>
        <taxon>Porcellanidae</taxon>
        <taxon>Petrolisthes</taxon>
    </lineage>
</organism>
<name>A0AAE1U1I1_9EUCA</name>
<evidence type="ECO:0000313" key="1">
    <source>
        <dbReference type="EMBL" id="KAK4305046.1"/>
    </source>
</evidence>
<protein>
    <submittedName>
        <fullName evidence="1">Uncharacterized protein</fullName>
    </submittedName>
</protein>
<sequence>MTRPFLPLDLQYIQPVRAGQREITRDVVPTELNRYRLMLLATTPTFFSIIKYINFTLCIMPGWVPWDRKDIPVRLVEMWSQLSWDIE</sequence>
<dbReference type="Proteomes" id="UP001292094">
    <property type="component" value="Unassembled WGS sequence"/>
</dbReference>
<dbReference type="AlphaFoldDB" id="A0AAE1U1I1"/>
<dbReference type="EMBL" id="JAWZYT010002338">
    <property type="protein sequence ID" value="KAK4305046.1"/>
    <property type="molecule type" value="Genomic_DNA"/>
</dbReference>
<accession>A0AAE1U1I1</accession>
<gene>
    <name evidence="1" type="ORF">Pmani_023036</name>
</gene>
<comment type="caution">
    <text evidence="1">The sequence shown here is derived from an EMBL/GenBank/DDBJ whole genome shotgun (WGS) entry which is preliminary data.</text>
</comment>
<evidence type="ECO:0000313" key="2">
    <source>
        <dbReference type="Proteomes" id="UP001292094"/>
    </source>
</evidence>
<keyword evidence="2" id="KW-1185">Reference proteome</keyword>
<proteinExistence type="predicted"/>
<reference evidence="1" key="1">
    <citation type="submission" date="2023-11" db="EMBL/GenBank/DDBJ databases">
        <title>Genome assemblies of two species of porcelain crab, Petrolisthes cinctipes and Petrolisthes manimaculis (Anomura: Porcellanidae).</title>
        <authorList>
            <person name="Angst P."/>
        </authorList>
    </citation>
    <scope>NUCLEOTIDE SEQUENCE</scope>
    <source>
        <strain evidence="1">PB745_02</strain>
        <tissue evidence="1">Gill</tissue>
    </source>
</reference>